<dbReference type="AlphaFoldDB" id="A0A3S5ABK7"/>
<reference evidence="2" key="1">
    <citation type="submission" date="2018-11" db="EMBL/GenBank/DDBJ databases">
        <authorList>
            <consortium name="Pathogen Informatics"/>
        </authorList>
    </citation>
    <scope>NUCLEOTIDE SEQUENCE</scope>
</reference>
<feature type="compositionally biased region" description="Low complexity" evidence="1">
    <location>
        <begin position="23"/>
        <end position="33"/>
    </location>
</feature>
<feature type="compositionally biased region" description="Gly residues" evidence="1">
    <location>
        <begin position="34"/>
        <end position="52"/>
    </location>
</feature>
<proteinExistence type="predicted"/>
<feature type="compositionally biased region" description="Low complexity" evidence="1">
    <location>
        <begin position="53"/>
        <end position="72"/>
    </location>
</feature>
<organism evidence="2 3">
    <name type="scientific">Protopolystoma xenopodis</name>
    <dbReference type="NCBI Taxonomy" id="117903"/>
    <lineage>
        <taxon>Eukaryota</taxon>
        <taxon>Metazoa</taxon>
        <taxon>Spiralia</taxon>
        <taxon>Lophotrochozoa</taxon>
        <taxon>Platyhelminthes</taxon>
        <taxon>Monogenea</taxon>
        <taxon>Polyopisthocotylea</taxon>
        <taxon>Polystomatidea</taxon>
        <taxon>Polystomatidae</taxon>
        <taxon>Protopolystoma</taxon>
    </lineage>
</organism>
<name>A0A3S5ABK7_9PLAT</name>
<evidence type="ECO:0000256" key="1">
    <source>
        <dbReference type="SAM" id="MobiDB-lite"/>
    </source>
</evidence>
<dbReference type="EMBL" id="CAAALY010070145">
    <property type="protein sequence ID" value="VEL24859.1"/>
    <property type="molecule type" value="Genomic_DNA"/>
</dbReference>
<evidence type="ECO:0000313" key="3">
    <source>
        <dbReference type="Proteomes" id="UP000784294"/>
    </source>
</evidence>
<evidence type="ECO:0000313" key="2">
    <source>
        <dbReference type="EMBL" id="VEL24859.1"/>
    </source>
</evidence>
<sequence>MGSPTEATWPGVSKLPQYNSLLGPSPGSADSGTGSAGGFSGTGLLGNGGPLGCGSSARLPSLASSSASTPGTSSGGGLGGGGASRGASEEADADGGCVFSTASLD</sequence>
<feature type="compositionally biased region" description="Gly residues" evidence="1">
    <location>
        <begin position="73"/>
        <end position="84"/>
    </location>
</feature>
<dbReference type="Proteomes" id="UP000784294">
    <property type="component" value="Unassembled WGS sequence"/>
</dbReference>
<feature type="non-terminal residue" evidence="2">
    <location>
        <position position="105"/>
    </location>
</feature>
<accession>A0A3S5ABK7</accession>
<feature type="region of interest" description="Disordered" evidence="1">
    <location>
        <begin position="1"/>
        <end position="105"/>
    </location>
</feature>
<protein>
    <submittedName>
        <fullName evidence="2">Uncharacterized protein</fullName>
    </submittedName>
</protein>
<keyword evidence="3" id="KW-1185">Reference proteome</keyword>
<gene>
    <name evidence="2" type="ORF">PXEA_LOCUS18299</name>
</gene>
<comment type="caution">
    <text evidence="2">The sequence shown here is derived from an EMBL/GenBank/DDBJ whole genome shotgun (WGS) entry which is preliminary data.</text>
</comment>